<dbReference type="EMBL" id="CAJVPK010007217">
    <property type="protein sequence ID" value="CAG8655145.1"/>
    <property type="molecule type" value="Genomic_DNA"/>
</dbReference>
<organism evidence="1 2">
    <name type="scientific">Diversispora eburnea</name>
    <dbReference type="NCBI Taxonomy" id="1213867"/>
    <lineage>
        <taxon>Eukaryota</taxon>
        <taxon>Fungi</taxon>
        <taxon>Fungi incertae sedis</taxon>
        <taxon>Mucoromycota</taxon>
        <taxon>Glomeromycotina</taxon>
        <taxon>Glomeromycetes</taxon>
        <taxon>Diversisporales</taxon>
        <taxon>Diversisporaceae</taxon>
        <taxon>Diversispora</taxon>
    </lineage>
</organism>
<protein>
    <submittedName>
        <fullName evidence="1">1586_t:CDS:1</fullName>
    </submittedName>
</protein>
<sequence length="154" mass="17939">IENQHNHELVENISTLTFSYRRFASEMRDDVRLLVACGVRPGAIIEVLQYKNLEKYIHDRNVYNLVNSIYCKKNHVKSDAGSMYVDLIKQQYKNLSFHIDAQFESQDNHLIQLCWMYPSQQDSFEWLFQSLLSATGGLMPRLLYTDANLAMVAT</sequence>
<keyword evidence="2" id="KW-1185">Reference proteome</keyword>
<feature type="non-terminal residue" evidence="1">
    <location>
        <position position="154"/>
    </location>
</feature>
<gene>
    <name evidence="1" type="ORF">DEBURN_LOCUS11574</name>
</gene>
<proteinExistence type="predicted"/>
<name>A0A9N9E0I8_9GLOM</name>
<dbReference type="Proteomes" id="UP000789706">
    <property type="component" value="Unassembled WGS sequence"/>
</dbReference>
<dbReference type="OrthoDB" id="2446246at2759"/>
<reference evidence="1" key="1">
    <citation type="submission" date="2021-06" db="EMBL/GenBank/DDBJ databases">
        <authorList>
            <person name="Kallberg Y."/>
            <person name="Tangrot J."/>
            <person name="Rosling A."/>
        </authorList>
    </citation>
    <scope>NUCLEOTIDE SEQUENCE</scope>
    <source>
        <strain evidence="1">AZ414A</strain>
    </source>
</reference>
<evidence type="ECO:0000313" key="2">
    <source>
        <dbReference type="Proteomes" id="UP000789706"/>
    </source>
</evidence>
<feature type="non-terminal residue" evidence="1">
    <location>
        <position position="1"/>
    </location>
</feature>
<evidence type="ECO:0000313" key="1">
    <source>
        <dbReference type="EMBL" id="CAG8655145.1"/>
    </source>
</evidence>
<accession>A0A9N9E0I8</accession>
<comment type="caution">
    <text evidence="1">The sequence shown here is derived from an EMBL/GenBank/DDBJ whole genome shotgun (WGS) entry which is preliminary data.</text>
</comment>
<dbReference type="AlphaFoldDB" id="A0A9N9E0I8"/>